<keyword evidence="1" id="KW-1133">Transmembrane helix</keyword>
<dbReference type="RefSeq" id="WP_094364989.1">
    <property type="nucleotide sequence ID" value="NZ_NMVQ01000044.1"/>
</dbReference>
<keyword evidence="4" id="KW-1185">Reference proteome</keyword>
<gene>
    <name evidence="3" type="ORF">CGZ93_15115</name>
</gene>
<feature type="transmembrane region" description="Helical" evidence="1">
    <location>
        <begin position="32"/>
        <end position="53"/>
    </location>
</feature>
<evidence type="ECO:0000256" key="1">
    <source>
        <dbReference type="SAM" id="Phobius"/>
    </source>
</evidence>
<keyword evidence="1" id="KW-0472">Membrane</keyword>
<organism evidence="3 4">
    <name type="scientific">Enemella dayhoffiae</name>
    <dbReference type="NCBI Taxonomy" id="2016507"/>
    <lineage>
        <taxon>Bacteria</taxon>
        <taxon>Bacillati</taxon>
        <taxon>Actinomycetota</taxon>
        <taxon>Actinomycetes</taxon>
        <taxon>Propionibacteriales</taxon>
        <taxon>Propionibacteriaceae</taxon>
        <taxon>Enemella</taxon>
    </lineage>
</organism>
<accession>A0A255GUQ7</accession>
<proteinExistence type="predicted"/>
<dbReference type="EMBL" id="NMVQ01000044">
    <property type="protein sequence ID" value="OYO18323.1"/>
    <property type="molecule type" value="Genomic_DNA"/>
</dbReference>
<dbReference type="AlphaFoldDB" id="A0A255GUQ7"/>
<name>A0A255GUQ7_9ACTN</name>
<sequence length="83" mass="8925">MRAARIGGPIALIVIGLVLALAVRDAINGIDLAMIGWIAAGAGAIWLILEIVLNRPRSRTREVHDIRGAGGVGERREVYRDDI</sequence>
<evidence type="ECO:0000313" key="3">
    <source>
        <dbReference type="EMBL" id="OYO18323.1"/>
    </source>
</evidence>
<reference evidence="3 4" key="1">
    <citation type="submission" date="2017-07" db="EMBL/GenBank/DDBJ databases">
        <title>Draft whole genome sequences of clinical Proprionibacteriaceae strains.</title>
        <authorList>
            <person name="Bernier A.-M."/>
            <person name="Bernard K."/>
            <person name="Domingo M.-C."/>
        </authorList>
    </citation>
    <scope>NUCLEOTIDE SEQUENCE [LARGE SCALE GENOMIC DNA]</scope>
    <source>
        <strain evidence="3 4">NML 130396</strain>
    </source>
</reference>
<comment type="caution">
    <text evidence="3">The sequence shown here is derived from an EMBL/GenBank/DDBJ whole genome shotgun (WGS) entry which is preliminary data.</text>
</comment>
<dbReference type="InterPro" id="IPR045597">
    <property type="entry name" value="DUF6458"/>
</dbReference>
<protein>
    <recommendedName>
        <fullName evidence="2">DUF6458 domain-containing protein</fullName>
    </recommendedName>
</protein>
<dbReference type="Pfam" id="PF20059">
    <property type="entry name" value="DUF6458"/>
    <property type="match status" value="1"/>
</dbReference>
<dbReference type="Proteomes" id="UP000216311">
    <property type="component" value="Unassembled WGS sequence"/>
</dbReference>
<keyword evidence="1" id="KW-0812">Transmembrane</keyword>
<evidence type="ECO:0000259" key="2">
    <source>
        <dbReference type="Pfam" id="PF20059"/>
    </source>
</evidence>
<evidence type="ECO:0000313" key="4">
    <source>
        <dbReference type="Proteomes" id="UP000216311"/>
    </source>
</evidence>
<feature type="domain" description="DUF6458" evidence="2">
    <location>
        <begin position="10"/>
        <end position="77"/>
    </location>
</feature>